<dbReference type="Proteomes" id="UP000818029">
    <property type="component" value="Chromosome A10"/>
</dbReference>
<reference evidence="1" key="1">
    <citation type="journal article" date="2020" name="Nat. Genet.">
        <title>Genomic diversifications of five Gossypium allopolyploid species and their impact on cotton improvement.</title>
        <authorList>
            <person name="Chen Z.J."/>
            <person name="Sreedasyam A."/>
            <person name="Ando A."/>
            <person name="Song Q."/>
            <person name="De Santiago L.M."/>
            <person name="Hulse-Kemp A.M."/>
            <person name="Ding M."/>
            <person name="Ye W."/>
            <person name="Kirkbride R.C."/>
            <person name="Jenkins J."/>
            <person name="Plott C."/>
            <person name="Lovell J."/>
            <person name="Lin Y.M."/>
            <person name="Vaughn R."/>
            <person name="Liu B."/>
            <person name="Simpson S."/>
            <person name="Scheffler B.E."/>
            <person name="Wen L."/>
            <person name="Saski C.A."/>
            <person name="Grover C.E."/>
            <person name="Hu G."/>
            <person name="Conover J.L."/>
            <person name="Carlson J.W."/>
            <person name="Shu S."/>
            <person name="Boston L.B."/>
            <person name="Williams M."/>
            <person name="Peterson D.G."/>
            <person name="McGee K."/>
            <person name="Jones D.C."/>
            <person name="Wendel J.F."/>
            <person name="Stelly D.M."/>
            <person name="Grimwood J."/>
            <person name="Schmutz J."/>
        </authorList>
    </citation>
    <scope>NUCLEOTIDE SEQUENCE [LARGE SCALE GENOMIC DNA]</scope>
    <source>
        <strain evidence="1">cv. TM-1</strain>
    </source>
</reference>
<sequence length="328" mass="37995">MAQSKYIELKFSDGEILRIDSSELNTPSVVITSMMAQSKESELKLESLPIVCKYPDVLREELPGLPPIREVEFGIKLVPGTTPISIAPYRMKPYEALYGRKCRTPLGRNDIASKPLPQKCVGPRGSKLDRVGALTKRRRFLATETGSKRRRIWPFKRAETKTVIQTLAPQSFLLNRNLIPPSVRISRGPSRHLTTLNGDRRREICTLPDPAWVLTLRASDFSPYTPSRLQLKQRRRGFRRFVLIGSFSMLYCNFRETWFACFYPALLQLQRDKDCDFDLLHYNLRETRFCNFRPVALLLRGLRLIFFDLLHWRRDLQSPAYSTTTLGR</sequence>
<reference evidence="2" key="2">
    <citation type="submission" date="2025-08" db="UniProtKB">
        <authorList>
            <consortium name="RefSeq"/>
        </authorList>
    </citation>
    <scope>IDENTIFICATION</scope>
</reference>
<name>A0ABM2YXP5_GOSHI</name>
<gene>
    <name evidence="2" type="primary">LOC121207963</name>
</gene>
<organism evidence="1 2">
    <name type="scientific">Gossypium hirsutum</name>
    <name type="common">Upland cotton</name>
    <name type="synonym">Gossypium mexicanum</name>
    <dbReference type="NCBI Taxonomy" id="3635"/>
    <lineage>
        <taxon>Eukaryota</taxon>
        <taxon>Viridiplantae</taxon>
        <taxon>Streptophyta</taxon>
        <taxon>Embryophyta</taxon>
        <taxon>Tracheophyta</taxon>
        <taxon>Spermatophyta</taxon>
        <taxon>Magnoliopsida</taxon>
        <taxon>eudicotyledons</taxon>
        <taxon>Gunneridae</taxon>
        <taxon>Pentapetalae</taxon>
        <taxon>rosids</taxon>
        <taxon>malvids</taxon>
        <taxon>Malvales</taxon>
        <taxon>Malvaceae</taxon>
        <taxon>Malvoideae</taxon>
        <taxon>Gossypium</taxon>
    </lineage>
</organism>
<keyword evidence="1" id="KW-1185">Reference proteome</keyword>
<accession>A0ABM2YXP5</accession>
<proteinExistence type="predicted"/>
<dbReference type="GeneID" id="121207963"/>
<evidence type="ECO:0000313" key="2">
    <source>
        <dbReference type="RefSeq" id="XP_040934442.1"/>
    </source>
</evidence>
<dbReference type="RefSeq" id="XP_040934442.1">
    <property type="nucleotide sequence ID" value="XM_041078508.1"/>
</dbReference>
<protein>
    <submittedName>
        <fullName evidence="2">Uncharacterized protein</fullName>
    </submittedName>
</protein>
<evidence type="ECO:0000313" key="1">
    <source>
        <dbReference type="Proteomes" id="UP000818029"/>
    </source>
</evidence>